<comment type="pathway">
    <text evidence="2">Secondary metabolite biosynthesis.</text>
</comment>
<dbReference type="Pfam" id="PF13813">
    <property type="entry name" value="MBOAT_2"/>
    <property type="match status" value="1"/>
</dbReference>
<evidence type="ECO:0000256" key="2">
    <source>
        <dbReference type="ARBA" id="ARBA00005179"/>
    </source>
</evidence>
<comment type="caution">
    <text evidence="10">The sequence shown here is derived from an EMBL/GenBank/DDBJ whole genome shotgun (WGS) entry which is preliminary data.</text>
</comment>
<keyword evidence="7 8" id="KW-0472">Membrane</keyword>
<evidence type="ECO:0000256" key="3">
    <source>
        <dbReference type="ARBA" id="ARBA00007282"/>
    </source>
</evidence>
<comment type="subcellular location">
    <subcellularLocation>
        <location evidence="1">Membrane</location>
        <topology evidence="1">Multi-pass membrane protein</topology>
    </subcellularLocation>
</comment>
<gene>
    <name evidence="10" type="ORF">B0A50_04312</name>
</gene>
<comment type="similarity">
    <text evidence="3">Belongs to the wax synthase family.</text>
</comment>
<evidence type="ECO:0000256" key="1">
    <source>
        <dbReference type="ARBA" id="ARBA00004141"/>
    </source>
</evidence>
<keyword evidence="11" id="KW-1185">Reference proteome</keyword>
<organism evidence="10 11">
    <name type="scientific">Salinomyces thailandicus</name>
    <dbReference type="NCBI Taxonomy" id="706561"/>
    <lineage>
        <taxon>Eukaryota</taxon>
        <taxon>Fungi</taxon>
        <taxon>Dikarya</taxon>
        <taxon>Ascomycota</taxon>
        <taxon>Pezizomycotina</taxon>
        <taxon>Dothideomycetes</taxon>
        <taxon>Dothideomycetidae</taxon>
        <taxon>Mycosphaerellales</taxon>
        <taxon>Teratosphaeriaceae</taxon>
        <taxon>Salinomyces</taxon>
    </lineage>
</organism>
<keyword evidence="5 8" id="KW-0812">Transmembrane</keyword>
<evidence type="ECO:0000313" key="11">
    <source>
        <dbReference type="Proteomes" id="UP000308549"/>
    </source>
</evidence>
<evidence type="ECO:0000256" key="7">
    <source>
        <dbReference type="ARBA" id="ARBA00023136"/>
    </source>
</evidence>
<dbReference type="GO" id="GO:0006629">
    <property type="term" value="P:lipid metabolic process"/>
    <property type="evidence" value="ECO:0007669"/>
    <property type="project" value="InterPro"/>
</dbReference>
<feature type="transmembrane region" description="Helical" evidence="8">
    <location>
        <begin position="20"/>
        <end position="39"/>
    </location>
</feature>
<evidence type="ECO:0000259" key="9">
    <source>
        <dbReference type="Pfam" id="PF13813"/>
    </source>
</evidence>
<dbReference type="GO" id="GO:0008374">
    <property type="term" value="F:O-acyltransferase activity"/>
    <property type="evidence" value="ECO:0007669"/>
    <property type="project" value="InterPro"/>
</dbReference>
<dbReference type="EMBL" id="NAJL01000026">
    <property type="protein sequence ID" value="TKA26866.1"/>
    <property type="molecule type" value="Genomic_DNA"/>
</dbReference>
<dbReference type="AlphaFoldDB" id="A0A4U0TXX2"/>
<name>A0A4U0TXX2_9PEZI</name>
<feature type="transmembrane region" description="Helical" evidence="8">
    <location>
        <begin position="60"/>
        <end position="84"/>
    </location>
</feature>
<proteinExistence type="inferred from homology"/>
<evidence type="ECO:0000313" key="10">
    <source>
        <dbReference type="EMBL" id="TKA26866.1"/>
    </source>
</evidence>
<dbReference type="GO" id="GO:0016020">
    <property type="term" value="C:membrane"/>
    <property type="evidence" value="ECO:0007669"/>
    <property type="project" value="UniProtKB-SubCell"/>
</dbReference>
<evidence type="ECO:0000256" key="6">
    <source>
        <dbReference type="ARBA" id="ARBA00022989"/>
    </source>
</evidence>
<evidence type="ECO:0000256" key="4">
    <source>
        <dbReference type="ARBA" id="ARBA00022679"/>
    </source>
</evidence>
<keyword evidence="4" id="KW-0808">Transferase</keyword>
<keyword evidence="6 8" id="KW-1133">Transmembrane helix</keyword>
<dbReference type="PANTHER" id="PTHR31595:SF57">
    <property type="entry name" value="OS04G0481900 PROTEIN"/>
    <property type="match status" value="1"/>
</dbReference>
<protein>
    <recommendedName>
        <fullName evidence="9">Wax synthase domain-containing protein</fullName>
    </recommendedName>
</protein>
<evidence type="ECO:0000256" key="8">
    <source>
        <dbReference type="SAM" id="Phobius"/>
    </source>
</evidence>
<feature type="transmembrane region" description="Helical" evidence="8">
    <location>
        <begin position="305"/>
        <end position="327"/>
    </location>
</feature>
<dbReference type="PANTHER" id="PTHR31595">
    <property type="entry name" value="LONG-CHAIN-ALCOHOL O-FATTY-ACYLTRANSFERASE 3-RELATED"/>
    <property type="match status" value="1"/>
</dbReference>
<accession>A0A4U0TXX2</accession>
<feature type="transmembrane region" description="Helical" evidence="8">
    <location>
        <begin position="274"/>
        <end position="293"/>
    </location>
</feature>
<dbReference type="InterPro" id="IPR032805">
    <property type="entry name" value="Wax_synthase_dom"/>
</dbReference>
<reference evidence="10 11" key="1">
    <citation type="submission" date="2017-03" db="EMBL/GenBank/DDBJ databases">
        <title>Genomes of endolithic fungi from Antarctica.</title>
        <authorList>
            <person name="Coleine C."/>
            <person name="Masonjones S."/>
            <person name="Stajich J.E."/>
        </authorList>
    </citation>
    <scope>NUCLEOTIDE SEQUENCE [LARGE SCALE GENOMIC DNA]</scope>
    <source>
        <strain evidence="10 11">CCFEE 6315</strain>
    </source>
</reference>
<dbReference type="Proteomes" id="UP000308549">
    <property type="component" value="Unassembled WGS sequence"/>
</dbReference>
<feature type="domain" description="Wax synthase" evidence="9">
    <location>
        <begin position="227"/>
        <end position="299"/>
    </location>
</feature>
<dbReference type="InterPro" id="IPR044851">
    <property type="entry name" value="Wax_synthase"/>
</dbReference>
<evidence type="ECO:0000256" key="5">
    <source>
        <dbReference type="ARBA" id="ARBA00022692"/>
    </source>
</evidence>
<dbReference type="OrthoDB" id="1077582at2759"/>
<sequence length="371" mass="41383">MDDGDATTTTTWQYFQRYGGQVILAPCLYVQLVYYVAWSRATRPPYSWDEQKLSPQSPSALRYAVPVSAILAASCMLLLPMSLYEIESVSPLWNAGLRVVCFFYACKSLDLGVARRHDPPTRLVDKADGTGTEPAPLQNSRDISTYARKLATEMRYHSFDIAAKQKDRPETSNPQTDLLWTLGPIVVLPTLTYLIPISALKCATLLLVIQLGLEALHKLVHLRCPHPLFWRPWAARTMSDFWTTHWHSAAAPFLYSLAYAPTKRLLAPLLGKQGGRAAGVLAAFSLSGVWHGWASAPAVTRPWLLGFQVWALFMGFGVASLVERWVWGKRQGGWVQRGVVWSVALGGAGVCARTLECYCRVEWVRRTQCPA</sequence>